<evidence type="ECO:0000313" key="1">
    <source>
        <dbReference type="EMBL" id="TQL94621.1"/>
    </source>
</evidence>
<dbReference type="EMBL" id="VFOZ01000001">
    <property type="protein sequence ID" value="TQL94621.1"/>
    <property type="molecule type" value="Genomic_DNA"/>
</dbReference>
<dbReference type="OrthoDB" id="4566578at2"/>
<dbReference type="AlphaFoldDB" id="A0A543CC19"/>
<protein>
    <recommendedName>
        <fullName evidence="3">Antitoxin ParD1/3/4</fullName>
    </recommendedName>
</protein>
<sequence>MADPITFRPTIDDAKNLAALTADGTTPTHAIRHALEVAAREKRQADLRADAEHLMATPEYLAEVRAVREELDELRAW</sequence>
<keyword evidence="2" id="KW-1185">Reference proteome</keyword>
<comment type="caution">
    <text evidence="1">The sequence shown here is derived from an EMBL/GenBank/DDBJ whole genome shotgun (WGS) entry which is preliminary data.</text>
</comment>
<gene>
    <name evidence="1" type="ORF">FB559_0099</name>
</gene>
<reference evidence="1 2" key="1">
    <citation type="submission" date="2019-06" db="EMBL/GenBank/DDBJ databases">
        <title>Sequencing the genomes of 1000 actinobacteria strains.</title>
        <authorList>
            <person name="Klenk H.-P."/>
        </authorList>
    </citation>
    <scope>NUCLEOTIDE SEQUENCE [LARGE SCALE GENOMIC DNA]</scope>
    <source>
        <strain evidence="1 2">DSM 102200</strain>
    </source>
</reference>
<organism evidence="1 2">
    <name type="scientific">Actinoallomurus bryophytorum</name>
    <dbReference type="NCBI Taxonomy" id="1490222"/>
    <lineage>
        <taxon>Bacteria</taxon>
        <taxon>Bacillati</taxon>
        <taxon>Actinomycetota</taxon>
        <taxon>Actinomycetes</taxon>
        <taxon>Streptosporangiales</taxon>
        <taxon>Thermomonosporaceae</taxon>
        <taxon>Actinoallomurus</taxon>
    </lineage>
</organism>
<dbReference type="RefSeq" id="WP_141952076.1">
    <property type="nucleotide sequence ID" value="NZ_VFOZ01000001.1"/>
</dbReference>
<evidence type="ECO:0008006" key="3">
    <source>
        <dbReference type="Google" id="ProtNLM"/>
    </source>
</evidence>
<evidence type="ECO:0000313" key="2">
    <source>
        <dbReference type="Proteomes" id="UP000316096"/>
    </source>
</evidence>
<proteinExistence type="predicted"/>
<accession>A0A543CC19</accession>
<dbReference type="Proteomes" id="UP000316096">
    <property type="component" value="Unassembled WGS sequence"/>
</dbReference>
<name>A0A543CC19_9ACTN</name>